<feature type="domain" description="OBG-type G" evidence="6">
    <location>
        <begin position="226"/>
        <end position="400"/>
    </location>
</feature>
<reference evidence="8" key="1">
    <citation type="submission" date="2009-08" db="EMBL/GenBank/DDBJ databases">
        <title>Annotation of Salpingoeca rosetta.</title>
        <authorList>
            <consortium name="The Broad Institute Genome Sequencing Platform"/>
            <person name="Russ C."/>
            <person name="Cuomo C."/>
            <person name="Burger G."/>
            <person name="Gray M.W."/>
            <person name="Holland P.W.H."/>
            <person name="King N."/>
            <person name="Lang F.B.F."/>
            <person name="Roger A.J."/>
            <person name="Ruiz-Trillo I."/>
            <person name="Young S.K."/>
            <person name="Zeng Q."/>
            <person name="Gargeya S."/>
            <person name="Alvarado L."/>
            <person name="Berlin A."/>
            <person name="Chapman S.B."/>
            <person name="Chen Z."/>
            <person name="Freedman E."/>
            <person name="Gellesch M."/>
            <person name="Goldberg J."/>
            <person name="Griggs A."/>
            <person name="Gujja S."/>
            <person name="Heilman E."/>
            <person name="Heiman D."/>
            <person name="Howarth C."/>
            <person name="Mehta T."/>
            <person name="Neiman D."/>
            <person name="Pearson M."/>
            <person name="Roberts A."/>
            <person name="Saif S."/>
            <person name="Shea T."/>
            <person name="Shenoy N."/>
            <person name="Sisk P."/>
            <person name="Stolte C."/>
            <person name="Sykes S."/>
            <person name="White J."/>
            <person name="Yandava C."/>
            <person name="Haas B."/>
            <person name="Nusbaum C."/>
            <person name="Birren B."/>
        </authorList>
    </citation>
    <scope>NUCLEOTIDE SEQUENCE [LARGE SCALE GENOMIC DNA]</scope>
    <source>
        <strain evidence="8">ATCC 50818</strain>
    </source>
</reference>
<evidence type="ECO:0000256" key="1">
    <source>
        <dbReference type="ARBA" id="ARBA00007699"/>
    </source>
</evidence>
<evidence type="ECO:0000256" key="3">
    <source>
        <dbReference type="ARBA" id="ARBA00023134"/>
    </source>
</evidence>
<dbReference type="PANTHER" id="PTHR11702">
    <property type="entry name" value="DEVELOPMENTALLY REGULATED GTP-BINDING PROTEIN-RELATED"/>
    <property type="match status" value="1"/>
</dbReference>
<dbReference type="PROSITE" id="PS51710">
    <property type="entry name" value="G_OBG"/>
    <property type="match status" value="1"/>
</dbReference>
<dbReference type="PROSITE" id="PS51883">
    <property type="entry name" value="OBG"/>
    <property type="match status" value="1"/>
</dbReference>
<dbReference type="GO" id="GO:0005739">
    <property type="term" value="C:mitochondrion"/>
    <property type="evidence" value="ECO:0007669"/>
    <property type="project" value="TreeGrafter"/>
</dbReference>
<feature type="domain" description="Obg" evidence="7">
    <location>
        <begin position="68"/>
        <end position="225"/>
    </location>
</feature>
<feature type="region of interest" description="Disordered" evidence="4">
    <location>
        <begin position="404"/>
        <end position="470"/>
    </location>
</feature>
<dbReference type="SUPFAM" id="SSF82051">
    <property type="entry name" value="Obg GTP-binding protein N-terminal domain"/>
    <property type="match status" value="1"/>
</dbReference>
<keyword evidence="2" id="KW-0547">Nucleotide-binding</keyword>
<dbReference type="STRING" id="946362.F2TXW5"/>
<dbReference type="InParanoid" id="F2TXW5"/>
<dbReference type="eggNOG" id="KOG1489">
    <property type="taxonomic scope" value="Eukaryota"/>
</dbReference>
<dbReference type="InterPro" id="IPR031167">
    <property type="entry name" value="G_OBG"/>
</dbReference>
<dbReference type="Proteomes" id="UP000007799">
    <property type="component" value="Unassembled WGS sequence"/>
</dbReference>
<evidence type="ECO:0000313" key="8">
    <source>
        <dbReference type="EMBL" id="EGD76224.1"/>
    </source>
</evidence>
<dbReference type="CDD" id="cd01898">
    <property type="entry name" value="Obg"/>
    <property type="match status" value="1"/>
</dbReference>
<accession>F2TXW5</accession>
<dbReference type="SUPFAM" id="SSF52540">
    <property type="entry name" value="P-loop containing nucleoside triphosphate hydrolases"/>
    <property type="match status" value="1"/>
</dbReference>
<evidence type="ECO:0000313" key="9">
    <source>
        <dbReference type="Proteomes" id="UP000007799"/>
    </source>
</evidence>
<sequence>MVGVIATTLCSMCLSRTCSGGRRLLLPTRRSTAAVAAAFTATAVTAATPIAALHQTLRTYTKRANKEKGFVDLRRVFVRGGKGGLGCFSYENLGYKRKRRPDGADGGRGGSVNLTVDETVGSLEHIPATISGITGGQGSSNNKLGANAKPRTIKVPAGTIVYDEDGKVVADLERPGESFCAAVGGKGGRGNSGGLKHTRCVSFDDEAKQGTPGEEKRFVLELKTLADVGLVGMPNAGKSTFLNAVSNAHPRVAPYPFTTLNPHLGVVDFSDYWRMRVADIPGILPGAHENKGLGHNFLRHIERNAVLLYIIDISESLGSPPAVEAFETLREELRLYKAELAERPFLIAANKVDCEGAQSNLERLRKHIGADKAQELIVPMAASTGEGVVDVTTRLRVMVEQLQKQRRHRMQQPGQPASNTTTPQQQQQKQQQQQQQQQQQIMHDEDKEEEDADDAAFHAQLFAPSNKRQK</sequence>
<dbReference type="GO" id="GO:0000287">
    <property type="term" value="F:magnesium ion binding"/>
    <property type="evidence" value="ECO:0007669"/>
    <property type="project" value="InterPro"/>
</dbReference>
<dbReference type="FunFam" id="2.70.210.12:FF:000001">
    <property type="entry name" value="GTPase Obg"/>
    <property type="match status" value="1"/>
</dbReference>
<dbReference type="FunCoup" id="F2TXW5">
    <property type="interactions" value="489"/>
</dbReference>
<feature type="compositionally biased region" description="Polar residues" evidence="4">
    <location>
        <begin position="412"/>
        <end position="423"/>
    </location>
</feature>
<proteinExistence type="inferred from homology"/>
<dbReference type="InterPro" id="IPR036726">
    <property type="entry name" value="GTP1_OBG_dom_sf"/>
</dbReference>
<dbReference type="Pfam" id="PF01018">
    <property type="entry name" value="GTP1_OBG"/>
    <property type="match status" value="1"/>
</dbReference>
<dbReference type="InterPro" id="IPR045086">
    <property type="entry name" value="OBG_GTPase"/>
</dbReference>
<evidence type="ECO:0000259" key="7">
    <source>
        <dbReference type="PROSITE" id="PS51883"/>
    </source>
</evidence>
<dbReference type="Gene3D" id="2.70.210.12">
    <property type="entry name" value="GTP1/OBG domain"/>
    <property type="match status" value="1"/>
</dbReference>
<keyword evidence="9" id="KW-1185">Reference proteome</keyword>
<dbReference type="InterPro" id="IPR006169">
    <property type="entry name" value="GTP1_OBG_dom"/>
</dbReference>
<keyword evidence="3" id="KW-0342">GTP-binding</keyword>
<comment type="similarity">
    <text evidence="1">Belongs to the TRAFAC class OBG-HflX-like GTPase superfamily. OBG GTPase family.</text>
</comment>
<evidence type="ECO:0000256" key="5">
    <source>
        <dbReference type="SAM" id="Phobius"/>
    </source>
</evidence>
<dbReference type="InterPro" id="IPR014100">
    <property type="entry name" value="GTP-bd_Obg/CgtA"/>
</dbReference>
<dbReference type="InterPro" id="IPR006073">
    <property type="entry name" value="GTP-bd"/>
</dbReference>
<gene>
    <name evidence="8" type="ORF">PTSG_00927</name>
</gene>
<keyword evidence="5" id="KW-0472">Membrane</keyword>
<dbReference type="OrthoDB" id="347018at2759"/>
<name>F2TXW5_SALR5</name>
<dbReference type="AlphaFoldDB" id="F2TXW5"/>
<dbReference type="NCBIfam" id="TIGR02729">
    <property type="entry name" value="Obg_CgtA"/>
    <property type="match status" value="1"/>
</dbReference>
<dbReference type="RefSeq" id="XP_004998399.1">
    <property type="nucleotide sequence ID" value="XM_004998342.1"/>
</dbReference>
<dbReference type="Pfam" id="PF01926">
    <property type="entry name" value="MMR_HSR1"/>
    <property type="match status" value="1"/>
</dbReference>
<dbReference type="PANTHER" id="PTHR11702:SF31">
    <property type="entry name" value="MITOCHONDRIAL RIBOSOME-ASSOCIATED GTPASE 2"/>
    <property type="match status" value="1"/>
</dbReference>
<protein>
    <recommendedName>
        <fullName evidence="10">Obg family GTPase CgtA</fullName>
    </recommendedName>
</protein>
<dbReference type="KEGG" id="sre:PTSG_00927"/>
<keyword evidence="5" id="KW-0812">Transmembrane</keyword>
<evidence type="ECO:0008006" key="10">
    <source>
        <dbReference type="Google" id="ProtNLM"/>
    </source>
</evidence>
<dbReference type="NCBIfam" id="NF008956">
    <property type="entry name" value="PRK12299.1"/>
    <property type="match status" value="1"/>
</dbReference>
<organism evidence="9">
    <name type="scientific">Salpingoeca rosetta (strain ATCC 50818 / BSB-021)</name>
    <dbReference type="NCBI Taxonomy" id="946362"/>
    <lineage>
        <taxon>Eukaryota</taxon>
        <taxon>Choanoflagellata</taxon>
        <taxon>Craspedida</taxon>
        <taxon>Salpingoecidae</taxon>
        <taxon>Salpingoeca</taxon>
    </lineage>
</organism>
<dbReference type="EMBL" id="GL832956">
    <property type="protein sequence ID" value="EGD76224.1"/>
    <property type="molecule type" value="Genomic_DNA"/>
</dbReference>
<evidence type="ECO:0000256" key="2">
    <source>
        <dbReference type="ARBA" id="ARBA00022741"/>
    </source>
</evidence>
<dbReference type="GO" id="GO:0003924">
    <property type="term" value="F:GTPase activity"/>
    <property type="evidence" value="ECO:0007669"/>
    <property type="project" value="InterPro"/>
</dbReference>
<dbReference type="PRINTS" id="PR00326">
    <property type="entry name" value="GTP1OBG"/>
</dbReference>
<dbReference type="OMA" id="VVFDWEP"/>
<evidence type="ECO:0000256" key="4">
    <source>
        <dbReference type="SAM" id="MobiDB-lite"/>
    </source>
</evidence>
<dbReference type="GO" id="GO:0042254">
    <property type="term" value="P:ribosome biogenesis"/>
    <property type="evidence" value="ECO:0007669"/>
    <property type="project" value="UniProtKB-UniRule"/>
</dbReference>
<keyword evidence="5" id="KW-1133">Transmembrane helix</keyword>
<dbReference type="InterPro" id="IPR027417">
    <property type="entry name" value="P-loop_NTPase"/>
</dbReference>
<evidence type="ECO:0000259" key="6">
    <source>
        <dbReference type="PROSITE" id="PS51710"/>
    </source>
</evidence>
<feature type="compositionally biased region" description="Low complexity" evidence="4">
    <location>
        <begin position="424"/>
        <end position="440"/>
    </location>
</feature>
<dbReference type="GeneID" id="16078993"/>
<dbReference type="Gene3D" id="3.40.50.300">
    <property type="entry name" value="P-loop containing nucleotide triphosphate hydrolases"/>
    <property type="match status" value="1"/>
</dbReference>
<dbReference type="GO" id="GO:0005525">
    <property type="term" value="F:GTP binding"/>
    <property type="evidence" value="ECO:0007669"/>
    <property type="project" value="UniProtKB-KW"/>
</dbReference>
<feature type="transmembrane region" description="Helical" evidence="5">
    <location>
        <begin position="31"/>
        <end position="53"/>
    </location>
</feature>